<reference evidence="2" key="1">
    <citation type="journal article" date="2016" name="Nature">
        <title>Genome evolution in the allotetraploid frog Xenopus laevis.</title>
        <authorList>
            <person name="Session A.M."/>
            <person name="Uno Y."/>
            <person name="Kwon T."/>
            <person name="Chapman J.A."/>
            <person name="Toyoda A."/>
            <person name="Takahashi S."/>
            <person name="Fukui A."/>
            <person name="Hikosaka A."/>
            <person name="Suzuki A."/>
            <person name="Kondo M."/>
            <person name="van Heeringen S.J."/>
            <person name="Quigley I."/>
            <person name="Heinz S."/>
            <person name="Ogino H."/>
            <person name="Ochi H."/>
            <person name="Hellsten U."/>
            <person name="Lyons J.B."/>
            <person name="Simakov O."/>
            <person name="Putnam N."/>
            <person name="Stites J."/>
            <person name="Kuroki Y."/>
            <person name="Tanaka T."/>
            <person name="Michiue T."/>
            <person name="Watanabe M."/>
            <person name="Bogdanovic O."/>
            <person name="Lister R."/>
            <person name="Georgiou G."/>
            <person name="Paranjpe S.S."/>
            <person name="van Kruijsbergen I."/>
            <person name="Shu S."/>
            <person name="Carlson J."/>
            <person name="Kinoshita T."/>
            <person name="Ohta Y."/>
            <person name="Mawaribuchi S."/>
            <person name="Jenkins J."/>
            <person name="Grimwood J."/>
            <person name="Schmutz J."/>
            <person name="Mitros T."/>
            <person name="Mozaffari S.V."/>
            <person name="Suzuki Y."/>
            <person name="Haramoto Y."/>
            <person name="Yamamoto T.S."/>
            <person name="Takagi C."/>
            <person name="Heald R."/>
            <person name="Miller K."/>
            <person name="Haudenschild C."/>
            <person name="Kitzman J."/>
            <person name="Nakayama T."/>
            <person name="Izutsu Y."/>
            <person name="Robert J."/>
            <person name="Fortriede J."/>
            <person name="Burns K."/>
            <person name="Lotay V."/>
            <person name="Karimi K."/>
            <person name="Yasuoka Y."/>
            <person name="Dichmann D.S."/>
            <person name="Flajnik M.F."/>
            <person name="Houston D.W."/>
            <person name="Shendure J."/>
            <person name="DuPasquier L."/>
            <person name="Vize P.D."/>
            <person name="Zorn A.M."/>
            <person name="Ito M."/>
            <person name="Marcotte E.M."/>
            <person name="Wallingford J.B."/>
            <person name="Ito Y."/>
            <person name="Asashima M."/>
            <person name="Ueno N."/>
            <person name="Matsuda Y."/>
            <person name="Veenstra G.J."/>
            <person name="Fujiyama A."/>
            <person name="Harland R.M."/>
            <person name="Taira M."/>
            <person name="Rokhsar D.S."/>
        </authorList>
    </citation>
    <scope>NUCLEOTIDE SEQUENCE [LARGE SCALE GENOMIC DNA]</scope>
    <source>
        <strain evidence="2">J</strain>
    </source>
</reference>
<evidence type="ECO:0000313" key="2">
    <source>
        <dbReference type="Proteomes" id="UP000694892"/>
    </source>
</evidence>
<accession>A0A974DSM6</accession>
<evidence type="ECO:0000313" key="1">
    <source>
        <dbReference type="EMBL" id="OCT97364.1"/>
    </source>
</evidence>
<protein>
    <submittedName>
        <fullName evidence="1">Uncharacterized protein</fullName>
    </submittedName>
</protein>
<dbReference type="Proteomes" id="UP000694892">
    <property type="component" value="Chromosome 1S"/>
</dbReference>
<organism evidence="1 2">
    <name type="scientific">Xenopus laevis</name>
    <name type="common">African clawed frog</name>
    <dbReference type="NCBI Taxonomy" id="8355"/>
    <lineage>
        <taxon>Eukaryota</taxon>
        <taxon>Metazoa</taxon>
        <taxon>Chordata</taxon>
        <taxon>Craniata</taxon>
        <taxon>Vertebrata</taxon>
        <taxon>Euteleostomi</taxon>
        <taxon>Amphibia</taxon>
        <taxon>Batrachia</taxon>
        <taxon>Anura</taxon>
        <taxon>Pipoidea</taxon>
        <taxon>Pipidae</taxon>
        <taxon>Xenopodinae</taxon>
        <taxon>Xenopus</taxon>
        <taxon>Xenopus</taxon>
    </lineage>
</organism>
<gene>
    <name evidence="1" type="ORF">XELAEV_18009584mg</name>
</gene>
<sequence>MPIHAIHQSRHSIGGCYGDFRIVGVNSLLPQLLAHISAADCRELGREPKSLTTSLLQRDKTSIGVQKLLPAFVSEDCNFFKIKFY</sequence>
<proteinExistence type="predicted"/>
<name>A0A974DSM6_XENLA</name>
<dbReference type="EMBL" id="CM004467">
    <property type="protein sequence ID" value="OCT97364.1"/>
    <property type="molecule type" value="Genomic_DNA"/>
</dbReference>
<dbReference type="AlphaFoldDB" id="A0A974DSM6"/>